<protein>
    <submittedName>
        <fullName evidence="3">Uncharacterized protein LOC125179117</fullName>
    </submittedName>
</protein>
<dbReference type="Proteomes" id="UP000694843">
    <property type="component" value="Unplaced"/>
</dbReference>
<dbReference type="SUPFAM" id="SSF57414">
    <property type="entry name" value="Hairpin loop containing domain-like"/>
    <property type="match status" value="1"/>
</dbReference>
<feature type="signal peptide" evidence="1">
    <location>
        <begin position="1"/>
        <end position="19"/>
    </location>
</feature>
<organism evidence="2 3">
    <name type="scientific">Hyalella azteca</name>
    <name type="common">Amphipod</name>
    <dbReference type="NCBI Taxonomy" id="294128"/>
    <lineage>
        <taxon>Eukaryota</taxon>
        <taxon>Metazoa</taxon>
        <taxon>Ecdysozoa</taxon>
        <taxon>Arthropoda</taxon>
        <taxon>Crustacea</taxon>
        <taxon>Multicrustacea</taxon>
        <taxon>Malacostraca</taxon>
        <taxon>Eumalacostraca</taxon>
        <taxon>Peracarida</taxon>
        <taxon>Amphipoda</taxon>
        <taxon>Senticaudata</taxon>
        <taxon>Talitrida</taxon>
        <taxon>Talitroidea</taxon>
        <taxon>Hyalellidae</taxon>
        <taxon>Hyalella</taxon>
    </lineage>
</organism>
<dbReference type="Gene3D" id="3.50.4.10">
    <property type="entry name" value="Hepatocyte Growth Factor"/>
    <property type="match status" value="1"/>
</dbReference>
<name>A0A979FSV4_HYAAZ</name>
<dbReference type="GeneID" id="125179117"/>
<sequence>MACPWVVGGLFLALYLTHATVLCDQSTFEARNAGRDQRYSGSILLSTSVFSRSACLSLCGNNPRCDGFSYAGGSCQLMSCVTGLVAAAGWISYEMTFPLRHYTPQGACVTCPCSGAKECVSYSTLAPMPYTYQAAYAALPGYICTAAQPFIDQRKQNKSCKFVSHWNVEVTDACISVASSLSETFTACSAYDCLSLLAVFGSNDVYGYLSPTLAPLVGSATTPSQNSTWIKVSWFPECA</sequence>
<accession>A0A979FSV4</accession>
<keyword evidence="2" id="KW-1185">Reference proteome</keyword>
<keyword evidence="1" id="KW-0732">Signal</keyword>
<evidence type="ECO:0000313" key="2">
    <source>
        <dbReference type="Proteomes" id="UP000694843"/>
    </source>
</evidence>
<feature type="chain" id="PRO_5038022717" evidence="1">
    <location>
        <begin position="20"/>
        <end position="239"/>
    </location>
</feature>
<dbReference type="AlphaFoldDB" id="A0A979FSV4"/>
<evidence type="ECO:0000313" key="3">
    <source>
        <dbReference type="RefSeq" id="XP_047740263.1"/>
    </source>
</evidence>
<proteinExistence type="predicted"/>
<reference evidence="3" key="1">
    <citation type="submission" date="2025-08" db="UniProtKB">
        <authorList>
            <consortium name="RefSeq"/>
        </authorList>
    </citation>
    <scope>IDENTIFICATION</scope>
    <source>
        <tissue evidence="3">Whole organism</tissue>
    </source>
</reference>
<dbReference type="RefSeq" id="XP_047740263.1">
    <property type="nucleotide sequence ID" value="XM_047884307.1"/>
</dbReference>
<dbReference type="KEGG" id="hazt:125179117"/>
<evidence type="ECO:0000256" key="1">
    <source>
        <dbReference type="SAM" id="SignalP"/>
    </source>
</evidence>
<gene>
    <name evidence="3" type="primary">LOC125179117</name>
</gene>